<keyword evidence="3" id="KW-0539">Nucleus</keyword>
<organism evidence="8 9">
    <name type="scientific">Venturia effusa</name>
    <dbReference type="NCBI Taxonomy" id="50376"/>
    <lineage>
        <taxon>Eukaryota</taxon>
        <taxon>Fungi</taxon>
        <taxon>Dikarya</taxon>
        <taxon>Ascomycota</taxon>
        <taxon>Pezizomycotina</taxon>
        <taxon>Dothideomycetes</taxon>
        <taxon>Pleosporomycetidae</taxon>
        <taxon>Venturiales</taxon>
        <taxon>Venturiaceae</taxon>
        <taxon>Venturia</taxon>
    </lineage>
</organism>
<comment type="subcellular location">
    <subcellularLocation>
        <location evidence="1">Nucleus</location>
    </subcellularLocation>
</comment>
<name>A0A517LP56_9PEZI</name>
<dbReference type="PROSITE" id="PS50102">
    <property type="entry name" value="RRM"/>
    <property type="match status" value="1"/>
</dbReference>
<feature type="region of interest" description="Disordered" evidence="6">
    <location>
        <begin position="247"/>
        <end position="376"/>
    </location>
</feature>
<keyword evidence="9" id="KW-1185">Reference proteome</keyword>
<evidence type="ECO:0000256" key="4">
    <source>
        <dbReference type="ARBA" id="ARBA00023274"/>
    </source>
</evidence>
<dbReference type="PANTHER" id="PTHR13952:SF5">
    <property type="entry name" value="U1 SMALL NUCLEAR RIBONUCLEOPROTEIN 70 KDA"/>
    <property type="match status" value="1"/>
</dbReference>
<feature type="compositionally biased region" description="Gly residues" evidence="6">
    <location>
        <begin position="347"/>
        <end position="356"/>
    </location>
</feature>
<evidence type="ECO:0000256" key="1">
    <source>
        <dbReference type="ARBA" id="ARBA00004123"/>
    </source>
</evidence>
<dbReference type="SMART" id="SM00360">
    <property type="entry name" value="RRM"/>
    <property type="match status" value="1"/>
</dbReference>
<evidence type="ECO:0000256" key="2">
    <source>
        <dbReference type="ARBA" id="ARBA00022884"/>
    </source>
</evidence>
<feature type="compositionally biased region" description="Basic and acidic residues" evidence="6">
    <location>
        <begin position="357"/>
        <end position="368"/>
    </location>
</feature>
<dbReference type="GO" id="GO:0030619">
    <property type="term" value="F:U1 snRNA binding"/>
    <property type="evidence" value="ECO:0007669"/>
    <property type="project" value="InterPro"/>
</dbReference>
<dbReference type="PANTHER" id="PTHR13952">
    <property type="entry name" value="U1 SMALL NUCLEAR RIBONUCLEOPROTEIN 70 KD"/>
    <property type="match status" value="1"/>
</dbReference>
<gene>
    <name evidence="8" type="ORF">FKW77_006321</name>
</gene>
<dbReference type="CDD" id="cd12236">
    <property type="entry name" value="RRM_snRNP70"/>
    <property type="match status" value="1"/>
</dbReference>
<dbReference type="GO" id="GO:0005685">
    <property type="term" value="C:U1 snRNP"/>
    <property type="evidence" value="ECO:0007669"/>
    <property type="project" value="TreeGrafter"/>
</dbReference>
<dbReference type="FunFam" id="3.30.70.330:FF:000298">
    <property type="entry name" value="U1 small nuclear ribonucleoprotein 70 kDa"/>
    <property type="match status" value="1"/>
</dbReference>
<keyword evidence="2 5" id="KW-0694">RNA-binding</keyword>
<evidence type="ECO:0000313" key="9">
    <source>
        <dbReference type="Proteomes" id="UP000316270"/>
    </source>
</evidence>
<dbReference type="InterPro" id="IPR000504">
    <property type="entry name" value="RRM_dom"/>
</dbReference>
<evidence type="ECO:0000256" key="6">
    <source>
        <dbReference type="SAM" id="MobiDB-lite"/>
    </source>
</evidence>
<dbReference type="InterPro" id="IPR034143">
    <property type="entry name" value="snRNP70_RRM"/>
</dbReference>
<dbReference type="EMBL" id="CP042201">
    <property type="protein sequence ID" value="QDS77409.1"/>
    <property type="molecule type" value="Genomic_DNA"/>
</dbReference>
<dbReference type="AlphaFoldDB" id="A0A517LP56"/>
<dbReference type="InterPro" id="IPR035979">
    <property type="entry name" value="RBD_domain_sf"/>
</dbReference>
<dbReference type="GO" id="GO:0003729">
    <property type="term" value="F:mRNA binding"/>
    <property type="evidence" value="ECO:0007669"/>
    <property type="project" value="TreeGrafter"/>
</dbReference>
<dbReference type="InterPro" id="IPR012677">
    <property type="entry name" value="Nucleotide-bd_a/b_plait_sf"/>
</dbReference>
<accession>A0A517LP56</accession>
<evidence type="ECO:0000256" key="5">
    <source>
        <dbReference type="PROSITE-ProRule" id="PRU00176"/>
    </source>
</evidence>
<dbReference type="OrthoDB" id="4207594at2759"/>
<dbReference type="Pfam" id="PF00076">
    <property type="entry name" value="RRM_1"/>
    <property type="match status" value="1"/>
</dbReference>
<dbReference type="Gene3D" id="3.30.70.330">
    <property type="match status" value="1"/>
</dbReference>
<keyword evidence="4" id="KW-0687">Ribonucleoprotein</keyword>
<dbReference type="GO" id="GO:0000398">
    <property type="term" value="P:mRNA splicing, via spliceosome"/>
    <property type="evidence" value="ECO:0007669"/>
    <property type="project" value="TreeGrafter"/>
</dbReference>
<dbReference type="GO" id="GO:0071004">
    <property type="term" value="C:U2-type prespliceosome"/>
    <property type="evidence" value="ECO:0007669"/>
    <property type="project" value="TreeGrafter"/>
</dbReference>
<feature type="compositionally biased region" description="Gly residues" evidence="6">
    <location>
        <begin position="247"/>
        <end position="290"/>
    </location>
</feature>
<dbReference type="InterPro" id="IPR022023">
    <property type="entry name" value="U1snRNP70_N"/>
</dbReference>
<protein>
    <recommendedName>
        <fullName evidence="7">RRM domain-containing protein</fullName>
    </recommendedName>
</protein>
<dbReference type="Proteomes" id="UP000316270">
    <property type="component" value="Chromosome 17"/>
</dbReference>
<dbReference type="STRING" id="50376.A0A517LP56"/>
<dbReference type="GO" id="GO:0071011">
    <property type="term" value="C:precatalytic spliceosome"/>
    <property type="evidence" value="ECO:0007669"/>
    <property type="project" value="TreeGrafter"/>
</dbReference>
<feature type="domain" description="RRM" evidence="7">
    <location>
        <begin position="102"/>
        <end position="187"/>
    </location>
</feature>
<dbReference type="SUPFAM" id="SSF54928">
    <property type="entry name" value="RNA-binding domain, RBD"/>
    <property type="match status" value="1"/>
</dbReference>
<proteinExistence type="predicted"/>
<reference evidence="8 9" key="1">
    <citation type="submission" date="2019-07" db="EMBL/GenBank/DDBJ databases">
        <title>Finished genome of Venturia effusa.</title>
        <authorList>
            <person name="Young C.A."/>
            <person name="Cox M.P."/>
            <person name="Ganley A.R.D."/>
            <person name="David W.J."/>
        </authorList>
    </citation>
    <scope>NUCLEOTIDE SEQUENCE [LARGE SCALE GENOMIC DNA]</scope>
    <source>
        <strain evidence="9">albino</strain>
    </source>
</reference>
<dbReference type="InterPro" id="IPR051183">
    <property type="entry name" value="U1_U11-U12_snRNP_70-35kDa"/>
</dbReference>
<sequence>MTDKLPPALLTLFTARPPLKYLPPCDHAAENRRTTPITGVAQYLQALKEYKETDVYHATESHQQRKDRLKREKKERQQHLITDGIKDYQPANDPKVTGDAFKTLFVGRLSYEATIQDLEREFGRFGPIDKIRIVMNDDLPEDAPIKKRHAGYAFIVFEREKDMKAAYKETDGIRIKDRRVVVDVERGRTVAGWRPVRFGGGLGGRHYTKAAAPRPSGLGGYGGPPAGPGGFRGGGFRGGFQGGRGGGFRGGFDGPRGGGGYRGGFDGQRGGYGGGRGGIGYQQNGFGGAPDGAPAGPRGPRGGGFGGDRGGSFGDRPQYGDRQQGASGSNREPVGPRGGGYRDRDQYGGGNGGGRDGGGRDDRKRPYDGDGYNGGREKRSYYRIRHFRLLPELDSLSLVLLYTAAARYAARSMMAINISDTSMLMGLNQRSDTSEEVKVKLENQSTLAVKKEVNGT</sequence>
<evidence type="ECO:0000259" key="7">
    <source>
        <dbReference type="PROSITE" id="PS50102"/>
    </source>
</evidence>
<evidence type="ECO:0000313" key="8">
    <source>
        <dbReference type="EMBL" id="QDS77409.1"/>
    </source>
</evidence>
<evidence type="ECO:0000256" key="3">
    <source>
        <dbReference type="ARBA" id="ARBA00023242"/>
    </source>
</evidence>
<feature type="region of interest" description="Disordered" evidence="6">
    <location>
        <begin position="57"/>
        <end position="77"/>
    </location>
</feature>
<feature type="compositionally biased region" description="Gly residues" evidence="6">
    <location>
        <begin position="299"/>
        <end position="313"/>
    </location>
</feature>
<dbReference type="Pfam" id="PF12220">
    <property type="entry name" value="U1snRNP70_N"/>
    <property type="match status" value="1"/>
</dbReference>